<gene>
    <name evidence="2" type="ORF">CHYS00102_LOCUS15909</name>
    <name evidence="3" type="ORF">CHYS00102_LOCUS15910</name>
</gene>
<organism evidence="3">
    <name type="scientific">Corethron hystrix</name>
    <dbReference type="NCBI Taxonomy" id="216773"/>
    <lineage>
        <taxon>Eukaryota</taxon>
        <taxon>Sar</taxon>
        <taxon>Stramenopiles</taxon>
        <taxon>Ochrophyta</taxon>
        <taxon>Bacillariophyta</taxon>
        <taxon>Coscinodiscophyceae</taxon>
        <taxon>Corethrophycidae</taxon>
        <taxon>Corethrales</taxon>
        <taxon>Corethraceae</taxon>
        <taxon>Corethron</taxon>
    </lineage>
</organism>
<name>A0A6U5HC02_9STRA</name>
<dbReference type="EMBL" id="HBFR01022117">
    <property type="protein sequence ID" value="CAD8888710.1"/>
    <property type="molecule type" value="Transcribed_RNA"/>
</dbReference>
<feature type="region of interest" description="Disordered" evidence="1">
    <location>
        <begin position="1"/>
        <end position="97"/>
    </location>
</feature>
<protein>
    <submittedName>
        <fullName evidence="3">Uncharacterized protein</fullName>
    </submittedName>
</protein>
<feature type="compositionally biased region" description="Polar residues" evidence="1">
    <location>
        <begin position="32"/>
        <end position="42"/>
    </location>
</feature>
<feature type="compositionally biased region" description="Polar residues" evidence="1">
    <location>
        <begin position="84"/>
        <end position="97"/>
    </location>
</feature>
<evidence type="ECO:0000313" key="3">
    <source>
        <dbReference type="EMBL" id="CAD8888710.1"/>
    </source>
</evidence>
<proteinExistence type="predicted"/>
<feature type="compositionally biased region" description="Basic and acidic residues" evidence="1">
    <location>
        <begin position="43"/>
        <end position="54"/>
    </location>
</feature>
<evidence type="ECO:0000256" key="1">
    <source>
        <dbReference type="SAM" id="MobiDB-lite"/>
    </source>
</evidence>
<evidence type="ECO:0000313" key="2">
    <source>
        <dbReference type="EMBL" id="CAD8888709.1"/>
    </source>
</evidence>
<sequence length="169" mass="19273">MWAADLSKSQLNASKFQTNPLSDTEYRLKSARSYTRESGTNSSKEHTDCNDSNKKYANLKEYFTKARAPGIRTTPSDDTEITDNKSQQSNSSRKPNSLTDIFFWQNKQNRPTKIELEPIRSEIQMENTALGLPNDATRNTLLQNHSNSKCRISNNNNNSWPPPLTLPYL</sequence>
<dbReference type="EMBL" id="HBFR01022116">
    <property type="protein sequence ID" value="CAD8888709.1"/>
    <property type="molecule type" value="Transcribed_RNA"/>
</dbReference>
<feature type="compositionally biased region" description="Pro residues" evidence="1">
    <location>
        <begin position="160"/>
        <end position="169"/>
    </location>
</feature>
<reference evidence="3" key="1">
    <citation type="submission" date="2021-01" db="EMBL/GenBank/DDBJ databases">
        <authorList>
            <person name="Corre E."/>
            <person name="Pelletier E."/>
            <person name="Niang G."/>
            <person name="Scheremetjew M."/>
            <person name="Finn R."/>
            <person name="Kale V."/>
            <person name="Holt S."/>
            <person name="Cochrane G."/>
            <person name="Meng A."/>
            <person name="Brown T."/>
            <person name="Cohen L."/>
        </authorList>
    </citation>
    <scope>NUCLEOTIDE SEQUENCE</scope>
    <source>
        <strain evidence="3">308</strain>
    </source>
</reference>
<dbReference type="AlphaFoldDB" id="A0A6U5HC02"/>
<feature type="compositionally biased region" description="Low complexity" evidence="1">
    <location>
        <begin position="147"/>
        <end position="159"/>
    </location>
</feature>
<accession>A0A6U5HC02</accession>
<feature type="region of interest" description="Disordered" evidence="1">
    <location>
        <begin position="147"/>
        <end position="169"/>
    </location>
</feature>
<feature type="compositionally biased region" description="Polar residues" evidence="1">
    <location>
        <begin position="7"/>
        <end position="22"/>
    </location>
</feature>